<feature type="transmembrane region" description="Helical" evidence="1">
    <location>
        <begin position="7"/>
        <end position="25"/>
    </location>
</feature>
<dbReference type="RefSeq" id="WP_281278671.1">
    <property type="nucleotide sequence ID" value="NZ_RBKT01000001.1"/>
</dbReference>
<accession>A0A495JW00</accession>
<evidence type="ECO:0008006" key="4">
    <source>
        <dbReference type="Google" id="ProtNLM"/>
    </source>
</evidence>
<evidence type="ECO:0000313" key="2">
    <source>
        <dbReference type="EMBL" id="RKR92758.1"/>
    </source>
</evidence>
<dbReference type="EMBL" id="RBKT01000001">
    <property type="protein sequence ID" value="RKR92758.1"/>
    <property type="molecule type" value="Genomic_DNA"/>
</dbReference>
<evidence type="ECO:0000256" key="1">
    <source>
        <dbReference type="SAM" id="Phobius"/>
    </source>
</evidence>
<proteinExistence type="predicted"/>
<dbReference type="AlphaFoldDB" id="A0A495JW00"/>
<name>A0A495JW00_9ACTN</name>
<comment type="caution">
    <text evidence="2">The sequence shown here is derived from an EMBL/GenBank/DDBJ whole genome shotgun (WGS) entry which is preliminary data.</text>
</comment>
<keyword evidence="3" id="KW-1185">Reference proteome</keyword>
<evidence type="ECO:0000313" key="3">
    <source>
        <dbReference type="Proteomes" id="UP000277671"/>
    </source>
</evidence>
<keyword evidence="1" id="KW-0812">Transmembrane</keyword>
<sequence length="43" mass="4778">MSPDLDLAVYVVLAVASGVVWWMTGRAARRAYDQKARQQGGRQ</sequence>
<protein>
    <recommendedName>
        <fullName evidence="4">Heme exporter protein D</fullName>
    </recommendedName>
</protein>
<keyword evidence="1" id="KW-0472">Membrane</keyword>
<organism evidence="2 3">
    <name type="scientific">Micromonospora pisi</name>
    <dbReference type="NCBI Taxonomy" id="589240"/>
    <lineage>
        <taxon>Bacteria</taxon>
        <taxon>Bacillati</taxon>
        <taxon>Actinomycetota</taxon>
        <taxon>Actinomycetes</taxon>
        <taxon>Micromonosporales</taxon>
        <taxon>Micromonosporaceae</taxon>
        <taxon>Micromonospora</taxon>
    </lineage>
</organism>
<reference evidence="2 3" key="1">
    <citation type="submission" date="2018-10" db="EMBL/GenBank/DDBJ databases">
        <title>Sequencing the genomes of 1000 actinobacteria strains.</title>
        <authorList>
            <person name="Klenk H.-P."/>
        </authorList>
    </citation>
    <scope>NUCLEOTIDE SEQUENCE [LARGE SCALE GENOMIC DNA]</scope>
    <source>
        <strain evidence="2 3">DSM 45175</strain>
    </source>
</reference>
<keyword evidence="1" id="KW-1133">Transmembrane helix</keyword>
<gene>
    <name evidence="2" type="ORF">BDK92_7238</name>
</gene>
<dbReference type="Proteomes" id="UP000277671">
    <property type="component" value="Unassembled WGS sequence"/>
</dbReference>